<keyword evidence="3 5" id="KW-0863">Zinc-finger</keyword>
<evidence type="ECO:0000313" key="9">
    <source>
        <dbReference type="Proteomes" id="UP001201812"/>
    </source>
</evidence>
<keyword evidence="2" id="KW-0677">Repeat</keyword>
<dbReference type="AlphaFoldDB" id="A0AAD4R995"/>
<dbReference type="PROSITE" id="PS50115">
    <property type="entry name" value="ARFGAP"/>
    <property type="match status" value="1"/>
</dbReference>
<keyword evidence="4" id="KW-0862">Zinc</keyword>
<dbReference type="InterPro" id="IPR038508">
    <property type="entry name" value="ArfGAP_dom_sf"/>
</dbReference>
<dbReference type="InterPro" id="IPR037278">
    <property type="entry name" value="ARFGAP/RecO"/>
</dbReference>
<evidence type="ECO:0000256" key="1">
    <source>
        <dbReference type="ARBA" id="ARBA00022723"/>
    </source>
</evidence>
<dbReference type="GO" id="GO:0016020">
    <property type="term" value="C:membrane"/>
    <property type="evidence" value="ECO:0007669"/>
    <property type="project" value="TreeGrafter"/>
</dbReference>
<proteinExistence type="predicted"/>
<dbReference type="PANTHER" id="PTHR46134:SF3">
    <property type="entry name" value="ARFGAP WITH FG REPEATS 1"/>
    <property type="match status" value="1"/>
</dbReference>
<keyword evidence="9" id="KW-1185">Reference proteome</keyword>
<keyword evidence="1" id="KW-0479">Metal-binding</keyword>
<reference evidence="8" key="1">
    <citation type="submission" date="2022-01" db="EMBL/GenBank/DDBJ databases">
        <title>Genome Sequence Resource for Two Populations of Ditylenchus destructor, the Migratory Endoparasitic Phytonematode.</title>
        <authorList>
            <person name="Zhang H."/>
            <person name="Lin R."/>
            <person name="Xie B."/>
        </authorList>
    </citation>
    <scope>NUCLEOTIDE SEQUENCE</scope>
    <source>
        <strain evidence="8">BazhouSP</strain>
    </source>
</reference>
<dbReference type="Pfam" id="PF01412">
    <property type="entry name" value="ArfGap"/>
    <property type="match status" value="1"/>
</dbReference>
<feature type="region of interest" description="Disordered" evidence="6">
    <location>
        <begin position="236"/>
        <end position="256"/>
    </location>
</feature>
<dbReference type="PRINTS" id="PR00405">
    <property type="entry name" value="REVINTRACTNG"/>
</dbReference>
<evidence type="ECO:0000256" key="2">
    <source>
        <dbReference type="ARBA" id="ARBA00022737"/>
    </source>
</evidence>
<sequence>MSYSANSSSAAQRKKLEEKNGKLVRELLLIPANKFCFECGQRGPTYANVTEGSFCCMHCLNPPHRVKSISMSTFSDDDIQKMKSMGNEENAKIWLGLYDKKVKFEPRVDDEVKQHLIQKYENKRWYVSPDELNEQKELLAAHTRRDSASSFQSHQTTFAEFDIKFDSLNLSAQPKSPPSSSIQSGFIPQQRPLTQSSSIFGGQPALVPQTSDWPQISQNTSTIGKTENDAVTPVVAQPSQAPAKKTGYTSDGRPIMETPTTLPDYSALEDLFRGVSSAQQSSTTVPEHNISPFGCTPMFINSTKPNTTAAVSKSTTMGEFSTMDPWGIHAGSSEDTGKTQLTTNSFHSMAAFPSNNTPGQFTSPQQQFAANASANGTQFNTMQPNSNWNPFAS</sequence>
<comment type="caution">
    <text evidence="8">The sequence shown here is derived from an EMBL/GenBank/DDBJ whole genome shotgun (WGS) entry which is preliminary data.</text>
</comment>
<dbReference type="SUPFAM" id="SSF57863">
    <property type="entry name" value="ArfGap/RecO-like zinc finger"/>
    <property type="match status" value="1"/>
</dbReference>
<dbReference type="GO" id="GO:0005096">
    <property type="term" value="F:GTPase activator activity"/>
    <property type="evidence" value="ECO:0007669"/>
    <property type="project" value="InterPro"/>
</dbReference>
<gene>
    <name evidence="8" type="ORF">DdX_05858</name>
</gene>
<dbReference type="InterPro" id="IPR052248">
    <property type="entry name" value="Arf-GAP_FG-repeat_protein"/>
</dbReference>
<feature type="domain" description="Arf-GAP" evidence="7">
    <location>
        <begin position="18"/>
        <end position="134"/>
    </location>
</feature>
<dbReference type="Proteomes" id="UP001201812">
    <property type="component" value="Unassembled WGS sequence"/>
</dbReference>
<dbReference type="InterPro" id="IPR001164">
    <property type="entry name" value="ArfGAP_dom"/>
</dbReference>
<evidence type="ECO:0000259" key="7">
    <source>
        <dbReference type="PROSITE" id="PS50115"/>
    </source>
</evidence>
<dbReference type="SMART" id="SM00105">
    <property type="entry name" value="ArfGap"/>
    <property type="match status" value="1"/>
</dbReference>
<dbReference type="GO" id="GO:0008270">
    <property type="term" value="F:zinc ion binding"/>
    <property type="evidence" value="ECO:0007669"/>
    <property type="project" value="UniProtKB-KW"/>
</dbReference>
<name>A0AAD4R995_9BILA</name>
<evidence type="ECO:0000256" key="5">
    <source>
        <dbReference type="PROSITE-ProRule" id="PRU00288"/>
    </source>
</evidence>
<evidence type="ECO:0000256" key="3">
    <source>
        <dbReference type="ARBA" id="ARBA00022771"/>
    </source>
</evidence>
<evidence type="ECO:0000256" key="4">
    <source>
        <dbReference type="ARBA" id="ARBA00022833"/>
    </source>
</evidence>
<dbReference type="PANTHER" id="PTHR46134">
    <property type="entry name" value="DRONGO, ISOFORM F"/>
    <property type="match status" value="1"/>
</dbReference>
<dbReference type="EMBL" id="JAKKPZ010000007">
    <property type="protein sequence ID" value="KAI1718751.1"/>
    <property type="molecule type" value="Genomic_DNA"/>
</dbReference>
<evidence type="ECO:0000313" key="8">
    <source>
        <dbReference type="EMBL" id="KAI1718751.1"/>
    </source>
</evidence>
<organism evidence="8 9">
    <name type="scientific">Ditylenchus destructor</name>
    <dbReference type="NCBI Taxonomy" id="166010"/>
    <lineage>
        <taxon>Eukaryota</taxon>
        <taxon>Metazoa</taxon>
        <taxon>Ecdysozoa</taxon>
        <taxon>Nematoda</taxon>
        <taxon>Chromadorea</taxon>
        <taxon>Rhabditida</taxon>
        <taxon>Tylenchina</taxon>
        <taxon>Tylenchomorpha</taxon>
        <taxon>Sphaerularioidea</taxon>
        <taxon>Anguinidae</taxon>
        <taxon>Anguininae</taxon>
        <taxon>Ditylenchus</taxon>
    </lineage>
</organism>
<evidence type="ECO:0000256" key="6">
    <source>
        <dbReference type="SAM" id="MobiDB-lite"/>
    </source>
</evidence>
<accession>A0AAD4R995</accession>
<dbReference type="Gene3D" id="1.10.220.150">
    <property type="entry name" value="Arf GTPase activating protein"/>
    <property type="match status" value="1"/>
</dbReference>
<protein>
    <submittedName>
        <fullName evidence="8">GTPase activating protein for arf domain-containing protein</fullName>
    </submittedName>
</protein>
<dbReference type="GO" id="GO:0005737">
    <property type="term" value="C:cytoplasm"/>
    <property type="evidence" value="ECO:0007669"/>
    <property type="project" value="TreeGrafter"/>
</dbReference>